<evidence type="ECO:0000256" key="6">
    <source>
        <dbReference type="SAM" id="MobiDB-lite"/>
    </source>
</evidence>
<dbReference type="Pfam" id="PF00069">
    <property type="entry name" value="Pkinase"/>
    <property type="match status" value="1"/>
</dbReference>
<name>A0ABQ8CFY1_BRANA</name>
<dbReference type="Proteomes" id="UP000824890">
    <property type="component" value="Unassembled WGS sequence"/>
</dbReference>
<dbReference type="SUPFAM" id="SSF56112">
    <property type="entry name" value="Protein kinase-like (PK-like)"/>
    <property type="match status" value="1"/>
</dbReference>
<keyword evidence="1" id="KW-0808">Transferase</keyword>
<feature type="compositionally biased region" description="Low complexity" evidence="6">
    <location>
        <begin position="1"/>
        <end position="23"/>
    </location>
</feature>
<organism evidence="8 9">
    <name type="scientific">Brassica napus</name>
    <name type="common">Rape</name>
    <dbReference type="NCBI Taxonomy" id="3708"/>
    <lineage>
        <taxon>Eukaryota</taxon>
        <taxon>Viridiplantae</taxon>
        <taxon>Streptophyta</taxon>
        <taxon>Embryophyta</taxon>
        <taxon>Tracheophyta</taxon>
        <taxon>Spermatophyta</taxon>
        <taxon>Magnoliopsida</taxon>
        <taxon>eudicotyledons</taxon>
        <taxon>Gunneridae</taxon>
        <taxon>Pentapetalae</taxon>
        <taxon>rosids</taxon>
        <taxon>malvids</taxon>
        <taxon>Brassicales</taxon>
        <taxon>Brassicaceae</taxon>
        <taxon>Brassiceae</taxon>
        <taxon>Brassica</taxon>
    </lineage>
</organism>
<feature type="domain" description="Protein kinase" evidence="7">
    <location>
        <begin position="170"/>
        <end position="442"/>
    </location>
</feature>
<dbReference type="Gene3D" id="3.30.200.20">
    <property type="entry name" value="Phosphorylase Kinase, domain 1"/>
    <property type="match status" value="1"/>
</dbReference>
<evidence type="ECO:0000256" key="1">
    <source>
        <dbReference type="ARBA" id="ARBA00022679"/>
    </source>
</evidence>
<dbReference type="PROSITE" id="PS00107">
    <property type="entry name" value="PROTEIN_KINASE_ATP"/>
    <property type="match status" value="1"/>
</dbReference>
<sequence>MSAARSVFRSAASRASAAASRFSTGPKPTPSSSRPAFRMPKQSPLSNRIFRSPVELSCCVETMLPYHTATASALLNSMLSASRRGWIVEGQLFNSDLNSLFFLFKSQTCSFLTPLILSPPLLMGYLSCNGESAVSICDSHNYNPRRSKKRPPSTLRVFKYDELAAATNGFSAGNFLGKGSHGRVYKAVLDGGKLLAAVKRTTIASVSQVDNEIEILSRVRHRYMVNLIGYCVDQRRKTKLLVVEYMPNGTLHDHLHSRSSLAPPLSWNRRIKHALQIASAVHALHSAETPVIHRDIKSSNILIDGDGNARIADFGLALIGNVNDERLKATPPAGTMGYLDPSYLAPADLTAKSDVFSFGILLFEIVSGRDAIDLKYSPPCIVDWAVPLVKRGEYGAICDLKMRNRPSSAVIRGLVVMAARCVRSTAEKRPDMLEVVECLKTVRKMSQESPVWNRLRRRSEDKSENVFVSEEKEENINVRIVRGGSKKKMSKVSSVMTEDDTVPEKAVSPAQFRRRNRVLRSRSVGAMGGARVGPVPIDVVGDNTLVTTIRVLVERERAAMMKLSKSRSVGIVRSHKTVSLKLY</sequence>
<keyword evidence="4 5" id="KW-0067">ATP-binding</keyword>
<dbReference type="InterPro" id="IPR011009">
    <property type="entry name" value="Kinase-like_dom_sf"/>
</dbReference>
<dbReference type="PROSITE" id="PS00108">
    <property type="entry name" value="PROTEIN_KINASE_ST"/>
    <property type="match status" value="1"/>
</dbReference>
<dbReference type="PROSITE" id="PS50011">
    <property type="entry name" value="PROTEIN_KINASE_DOM"/>
    <property type="match status" value="1"/>
</dbReference>
<dbReference type="InterPro" id="IPR000719">
    <property type="entry name" value="Prot_kinase_dom"/>
</dbReference>
<feature type="region of interest" description="Disordered" evidence="6">
    <location>
        <begin position="1"/>
        <end position="42"/>
    </location>
</feature>
<dbReference type="InterPro" id="IPR008271">
    <property type="entry name" value="Ser/Thr_kinase_AS"/>
</dbReference>
<accession>A0ABQ8CFY1</accession>
<dbReference type="PANTHER" id="PTHR46146:SF23">
    <property type="entry name" value="PROTEIN KINASE DOMAIN-CONTAINING PROTEIN"/>
    <property type="match status" value="1"/>
</dbReference>
<dbReference type="PANTHER" id="PTHR46146">
    <property type="entry name" value="SERINE/THREONINE-PROTEIN KINASE-LIKE PROTEIN CCR4"/>
    <property type="match status" value="1"/>
</dbReference>
<keyword evidence="2 5" id="KW-0547">Nucleotide-binding</keyword>
<reference evidence="8 9" key="1">
    <citation type="submission" date="2021-05" db="EMBL/GenBank/DDBJ databases">
        <title>Genome Assembly of Synthetic Allotetraploid Brassica napus Reveals Homoeologous Exchanges between Subgenomes.</title>
        <authorList>
            <person name="Davis J.T."/>
        </authorList>
    </citation>
    <scope>NUCLEOTIDE SEQUENCE [LARGE SCALE GENOMIC DNA]</scope>
    <source>
        <strain evidence="9">cv. Da-Ae</strain>
        <tissue evidence="8">Seedling</tissue>
    </source>
</reference>
<protein>
    <recommendedName>
        <fullName evidence="7">Protein kinase domain-containing protein</fullName>
    </recommendedName>
</protein>
<evidence type="ECO:0000256" key="3">
    <source>
        <dbReference type="ARBA" id="ARBA00022777"/>
    </source>
</evidence>
<evidence type="ECO:0000256" key="4">
    <source>
        <dbReference type="ARBA" id="ARBA00022840"/>
    </source>
</evidence>
<evidence type="ECO:0000256" key="5">
    <source>
        <dbReference type="PROSITE-ProRule" id="PRU10141"/>
    </source>
</evidence>
<dbReference type="SMART" id="SM00220">
    <property type="entry name" value="S_TKc"/>
    <property type="match status" value="1"/>
</dbReference>
<gene>
    <name evidence="8" type="ORF">HID58_030419</name>
</gene>
<dbReference type="EMBL" id="JAGKQM010000008">
    <property type="protein sequence ID" value="KAH0915973.1"/>
    <property type="molecule type" value="Genomic_DNA"/>
</dbReference>
<comment type="caution">
    <text evidence="8">The sequence shown here is derived from an EMBL/GenBank/DDBJ whole genome shotgun (WGS) entry which is preliminary data.</text>
</comment>
<evidence type="ECO:0000313" key="9">
    <source>
        <dbReference type="Proteomes" id="UP000824890"/>
    </source>
</evidence>
<keyword evidence="3" id="KW-0418">Kinase</keyword>
<evidence type="ECO:0000259" key="7">
    <source>
        <dbReference type="PROSITE" id="PS50011"/>
    </source>
</evidence>
<evidence type="ECO:0000313" key="8">
    <source>
        <dbReference type="EMBL" id="KAH0915973.1"/>
    </source>
</evidence>
<feature type="binding site" evidence="5">
    <location>
        <position position="199"/>
    </location>
    <ligand>
        <name>ATP</name>
        <dbReference type="ChEBI" id="CHEBI:30616"/>
    </ligand>
</feature>
<dbReference type="InterPro" id="IPR017441">
    <property type="entry name" value="Protein_kinase_ATP_BS"/>
</dbReference>
<proteinExistence type="predicted"/>
<evidence type="ECO:0000256" key="2">
    <source>
        <dbReference type="ARBA" id="ARBA00022741"/>
    </source>
</evidence>
<keyword evidence="9" id="KW-1185">Reference proteome</keyword>
<dbReference type="Gene3D" id="1.10.510.10">
    <property type="entry name" value="Transferase(Phosphotransferase) domain 1"/>
    <property type="match status" value="1"/>
</dbReference>